<evidence type="ECO:0000313" key="3">
    <source>
        <dbReference type="EMBL" id="TKS54135.1"/>
    </source>
</evidence>
<evidence type="ECO:0000259" key="2">
    <source>
        <dbReference type="Pfam" id="PF02657"/>
    </source>
</evidence>
<dbReference type="Proteomes" id="UP000298681">
    <property type="component" value="Unassembled WGS sequence"/>
</dbReference>
<evidence type="ECO:0000313" key="4">
    <source>
        <dbReference type="Proteomes" id="UP000298681"/>
    </source>
</evidence>
<dbReference type="EMBL" id="SPUH01000001">
    <property type="protein sequence ID" value="TKS54135.1"/>
    <property type="molecule type" value="Genomic_DNA"/>
</dbReference>
<dbReference type="SUPFAM" id="SSF82649">
    <property type="entry name" value="SufE/NifU"/>
    <property type="match status" value="1"/>
</dbReference>
<dbReference type="PANTHER" id="PTHR43597">
    <property type="entry name" value="SULFUR ACCEPTOR PROTEIN CSDE"/>
    <property type="match status" value="1"/>
</dbReference>
<organism evidence="3 4">
    <name type="scientific">Luteimonas yindakuii</name>
    <dbReference type="NCBI Taxonomy" id="2565782"/>
    <lineage>
        <taxon>Bacteria</taxon>
        <taxon>Pseudomonadati</taxon>
        <taxon>Pseudomonadota</taxon>
        <taxon>Gammaproteobacteria</taxon>
        <taxon>Lysobacterales</taxon>
        <taxon>Lysobacteraceae</taxon>
        <taxon>Luteimonas</taxon>
    </lineage>
</organism>
<dbReference type="Pfam" id="PF02657">
    <property type="entry name" value="SufE"/>
    <property type="match status" value="1"/>
</dbReference>
<dbReference type="AlphaFoldDB" id="A0A4Z1R6H1"/>
<dbReference type="InterPro" id="IPR003808">
    <property type="entry name" value="Fe-S_metab-assoc_dom"/>
</dbReference>
<comment type="caution">
    <text evidence="3">The sequence shown here is derived from an EMBL/GenBank/DDBJ whole genome shotgun (WGS) entry which is preliminary data.</text>
</comment>
<feature type="domain" description="Fe-S metabolism associated" evidence="2">
    <location>
        <begin position="56"/>
        <end position="174"/>
    </location>
</feature>
<gene>
    <name evidence="3" type="ORF">E4582_04670</name>
</gene>
<comment type="similarity">
    <text evidence="1">Belongs to the SufE family.</text>
</comment>
<name>A0A4Z1R6H1_9GAMM</name>
<protein>
    <submittedName>
        <fullName evidence="3">SufE family protein</fullName>
    </submittedName>
</protein>
<dbReference type="OrthoDB" id="9799320at2"/>
<accession>A0A4Z1R6H1</accession>
<sequence>MRLRSVATCAGTGPDRPATRAIAATRWHHWNDEYTVTDTAFPLEATALDAQAAIREEFAFFGDWSERYQYLIDLGRKLPPFPDALKTEDHRLHGCQSMVWIVPSGDASRLDFAATSDSAIVSGLIFLALRVYAGRSAQEIAATEPDYIASIGLAKHLSPTRSNGLAALLAEIRNAAHRALA</sequence>
<keyword evidence="4" id="KW-1185">Reference proteome</keyword>
<dbReference type="Gene3D" id="3.90.1010.10">
    <property type="match status" value="1"/>
</dbReference>
<proteinExistence type="inferred from homology"/>
<reference evidence="3 4" key="1">
    <citation type="submission" date="2019-01" db="EMBL/GenBank/DDBJ databases">
        <authorList>
            <person name="Zhang S."/>
        </authorList>
    </citation>
    <scope>NUCLEOTIDE SEQUENCE [LARGE SCALE GENOMIC DNA]</scope>
    <source>
        <strain evidence="3 4">1626</strain>
    </source>
</reference>
<evidence type="ECO:0000256" key="1">
    <source>
        <dbReference type="ARBA" id="ARBA00010282"/>
    </source>
</evidence>
<dbReference type="PANTHER" id="PTHR43597:SF5">
    <property type="entry name" value="SUFE-LIKE PROTEIN 2, CHLOROPLASTIC"/>
    <property type="match status" value="1"/>
</dbReference>